<name>A0A6J3M957_9PEZI</name>
<dbReference type="Proteomes" id="UP000504637">
    <property type="component" value="Unplaced"/>
</dbReference>
<feature type="transmembrane region" description="Helical" evidence="1">
    <location>
        <begin position="12"/>
        <end position="31"/>
    </location>
</feature>
<evidence type="ECO:0000256" key="1">
    <source>
        <dbReference type="SAM" id="Phobius"/>
    </source>
</evidence>
<sequence>MALAYAAKSSSCLVLCSSLFFNITQLCTILGPQHWRHLLIAIARVLIYVLLECLVRAVISLLSC</sequence>
<keyword evidence="1" id="KW-1133">Transmembrane helix</keyword>
<gene>
    <name evidence="3" type="ORF">K489DRAFT_378973</name>
</gene>
<keyword evidence="1" id="KW-0472">Membrane</keyword>
<evidence type="ECO:0000313" key="3">
    <source>
        <dbReference type="RefSeq" id="XP_033461581.1"/>
    </source>
</evidence>
<evidence type="ECO:0000313" key="2">
    <source>
        <dbReference type="Proteomes" id="UP000504637"/>
    </source>
</evidence>
<proteinExistence type="predicted"/>
<protein>
    <submittedName>
        <fullName evidence="3">Uncharacterized protein</fullName>
    </submittedName>
</protein>
<dbReference type="AlphaFoldDB" id="A0A6J3M957"/>
<organism evidence="3">
    <name type="scientific">Dissoconium aciculare CBS 342.82</name>
    <dbReference type="NCBI Taxonomy" id="1314786"/>
    <lineage>
        <taxon>Eukaryota</taxon>
        <taxon>Fungi</taxon>
        <taxon>Dikarya</taxon>
        <taxon>Ascomycota</taxon>
        <taxon>Pezizomycotina</taxon>
        <taxon>Dothideomycetes</taxon>
        <taxon>Dothideomycetidae</taxon>
        <taxon>Mycosphaerellales</taxon>
        <taxon>Dissoconiaceae</taxon>
        <taxon>Dissoconium</taxon>
    </lineage>
</organism>
<dbReference type="RefSeq" id="XP_033461581.1">
    <property type="nucleotide sequence ID" value="XM_033604532.1"/>
</dbReference>
<keyword evidence="2" id="KW-1185">Reference proteome</keyword>
<accession>A0A6J3M957</accession>
<dbReference type="GeneID" id="54362332"/>
<reference evidence="3" key="3">
    <citation type="submission" date="2025-08" db="UniProtKB">
        <authorList>
            <consortium name="RefSeq"/>
        </authorList>
    </citation>
    <scope>IDENTIFICATION</scope>
    <source>
        <strain evidence="3">CBS 342.82</strain>
    </source>
</reference>
<keyword evidence="1" id="KW-0812">Transmembrane</keyword>
<reference evidence="3" key="2">
    <citation type="submission" date="2020-04" db="EMBL/GenBank/DDBJ databases">
        <authorList>
            <consortium name="NCBI Genome Project"/>
        </authorList>
    </citation>
    <scope>NUCLEOTIDE SEQUENCE</scope>
    <source>
        <strain evidence="3">CBS 342.82</strain>
    </source>
</reference>
<reference evidence="3" key="1">
    <citation type="submission" date="2020-01" db="EMBL/GenBank/DDBJ databases">
        <authorList>
            <consortium name="DOE Joint Genome Institute"/>
            <person name="Haridas S."/>
            <person name="Albert R."/>
            <person name="Binder M."/>
            <person name="Bloem J."/>
            <person name="Labutti K."/>
            <person name="Salamov A."/>
            <person name="Andreopoulos B."/>
            <person name="Baker S.E."/>
            <person name="Barry K."/>
            <person name="Bills G."/>
            <person name="Bluhm B.H."/>
            <person name="Cannon C."/>
            <person name="Castanera R."/>
            <person name="Culley D.E."/>
            <person name="Daum C."/>
            <person name="Ezra D."/>
            <person name="Gonzalez J.B."/>
            <person name="Henrissat B."/>
            <person name="Kuo A."/>
            <person name="Liang C."/>
            <person name="Lipzen A."/>
            <person name="Lutzoni F."/>
            <person name="Magnuson J."/>
            <person name="Mondo S."/>
            <person name="Nolan M."/>
            <person name="Ohm R."/>
            <person name="Pangilinan J."/>
            <person name="Park H.-J."/>
            <person name="Ramirez L."/>
            <person name="Alfaro M."/>
            <person name="Sun H."/>
            <person name="Tritt A."/>
            <person name="Yoshinaga Y."/>
            <person name="Zwiers L.-H."/>
            <person name="Turgeon B.G."/>
            <person name="Goodwin S.B."/>
            <person name="Spatafora J.W."/>
            <person name="Crous P.W."/>
            <person name="Grigoriev I.V."/>
        </authorList>
    </citation>
    <scope>NUCLEOTIDE SEQUENCE</scope>
    <source>
        <strain evidence="3">CBS 342.82</strain>
    </source>
</reference>
<feature type="transmembrane region" description="Helical" evidence="1">
    <location>
        <begin position="37"/>
        <end position="59"/>
    </location>
</feature>